<proteinExistence type="predicted"/>
<protein>
    <recommendedName>
        <fullName evidence="1">RAVE complex protein Rav1 C-terminal domain-containing protein</fullName>
    </recommendedName>
</protein>
<organism evidence="2 3">
    <name type="scientific">Entamoeba nuttalli</name>
    <dbReference type="NCBI Taxonomy" id="412467"/>
    <lineage>
        <taxon>Eukaryota</taxon>
        <taxon>Amoebozoa</taxon>
        <taxon>Evosea</taxon>
        <taxon>Archamoebae</taxon>
        <taxon>Mastigamoebida</taxon>
        <taxon>Entamoebidae</taxon>
        <taxon>Entamoeba</taxon>
    </lineage>
</organism>
<dbReference type="InterPro" id="IPR052208">
    <property type="entry name" value="DmX-like/RAVE_component"/>
</dbReference>
<dbReference type="InterPro" id="IPR015943">
    <property type="entry name" value="WD40/YVTN_repeat-like_dom_sf"/>
</dbReference>
<comment type="caution">
    <text evidence="2">The sequence shown here is derived from an EMBL/GenBank/DDBJ whole genome shotgun (WGS) entry which is preliminary data.</text>
</comment>
<sequence length="1897" mass="216142">MKEVKHLNPSYINSGMINDTAKWKWGEYKQFHMIGYINDNSILIVNADNLRVFQELVFDSPPISFSFSPKGTLIVSTKDVVIIYHPENTRTLFQPPSYQEYSRQNIQVDSVNFLNIENEENKEYFIATGIFLQIYEIKKRESDQIFSIPIVHQKHLSTCIDGIHFTTWGDKNFVKVWRYIHETNKVVVQYIKTNGKVKYATWRRNWTQGSPALLIICDEQSTTLWYDNPSSIQSESFSLLCFTGLYIPASDGLVSWIYYHHKLHNPYFPIPKPSESTSLSGFHSASLCQRLLPKIDIPRQFSPDYLIQFDGTKIIIITVSFTPQGTPIIDFSEPILLPDNYYKTFNFNKINSFIPMCTESLRGCAKPTKISLCCRAEGKYSLFSLKKEDDELPKTFKEPSPLVIAGHTAPIETIIVHQTQQYFLSISKNETILWLIGGVQQYLGAYLKLIGILKPYKNYCFIQNYIVGVNGKDGIVYQINQTDTPEEVDNFTIPFESTCICCIQNIICIGSQQGILMYSFNGKMLMKGTIRVKGVININGNEGGIIFIGTNEGNYYSKIDKPVAIPLPIEGKIYSHSQLRICVINNCKISIYQKESSEHYELEATLGDASNDIVICQQRSGYIDVSIGKKNVLEWWVPSTIANIRTYNSGYELLDSIQFSEKIGAIGITKEGTTIVAIGKKILIYSKWEQNIQRIIQCIEPQQSYSLYHPRCLLQLLFAGSFKQVEIILSVYLETMKNSQPFPLIYDDVYEIYNSNDSYQKEQQKLYSEIIELLQQMRDTSITTSEQACIAAICEALKIINSMEGLDECGKNYFISFKLDCLLNKICGRIMTPIDFIWAYHSEAKESLKRELEIIQVDLNGAIERGIGYWMLNKPELLKDMLSNIAKIEYMKKKDPNDVAIIYILLGRIPALAALYRLNKEMKINDFLMKDFNNERNKIAAIKNAYVLNSQHKYILSIAFFLIGGAITEAIQISFDKLNNIGLGFIIAKICSLDFETTIRNVLLPEVIKRNDIVGQFFCYIQLKEYQNAIKSLILMKEEPTLFYLLEYFKSDGLLKQMYGVNEIEHSSFNFMRRNIHLYLRNRCSPLAYHFLDAQFDHTSYLSNSTVSTKNVSISNTSNDDWFDDFMSNSAPIVEEKKKEISINQCFPKLIGDLDISSMKIIAQTIAEHLIHRFVLLSKSFEKDPILQNFVVNRIVPFLNNFGIEKESVITTFYDICTLTDSIDVLCISSCLNEQEVKINNSLQDSPFVSSFVDQGMNYSIPKRPPNDDIKIPIPIKQRTIISPNTLLSSEPKTPSIKKQVLPKLSNSISPKMATSNCLGMQFIKKAEEPLYLYLISRVFPPVHSLNALSHLYSEAHHVFVTHLNKQLQIPKEFVSLMVILIFVVSGRIKNYDLVFKLISTKDRTLNNVCSILKECINDEQEENQEMSDSEQFVTGLLMLFTIPLLSELLKEVGCVKTDLMLKKWKESLVSYTSYLTPTKLLEEAPTEFSFRIFSKQAIEYAENACQDNESMKMLYSYFKNNRADVVRNTMNSVFNSTSLPSYVKEVEPQINVPQSKNTLMIDTPPVYSYCCSYDNNFVIYSTKDGIKRLAKFKGVHNDIQFCFYGMHPQTKKAVKVTQFIGNCMDANPNHPYFVVGTEDGLILIFKYSQDEAIQQTAIHNNISPSLNGSGPKGFGIKSVKWNNAGTKFIVSDAMGYIAVYRFTVNEITMIFSERIFIHGVDACFIGESMFFVATGNNGVKGEVVIGNLLESNTVVTRTVVGVVNAMCLVQRFGSVIISDNEGIKFVDLQTGRVFNEKKYEKGVCAVAVDTYSLVLFVGLCDGRILMSHLPDLEQNEEIGKHENTPRGGKLFKLLTSSNYHAVNKLGVVWFDKNSQPELYSCSSDGSLIQRSLIYFQ</sequence>
<dbReference type="Gene3D" id="2.130.10.10">
    <property type="entry name" value="YVTN repeat-like/Quinoprotein amine dehydrogenase"/>
    <property type="match status" value="1"/>
</dbReference>
<dbReference type="PANTHER" id="PTHR13950:SF9">
    <property type="entry name" value="RABCONNECTIN-3A"/>
    <property type="match status" value="1"/>
</dbReference>
<dbReference type="PANTHER" id="PTHR13950">
    <property type="entry name" value="RABCONNECTIN-RELATED"/>
    <property type="match status" value="1"/>
</dbReference>
<dbReference type="InterPro" id="IPR022033">
    <property type="entry name" value="Rav1p_C"/>
</dbReference>
<dbReference type="InterPro" id="IPR036322">
    <property type="entry name" value="WD40_repeat_dom_sf"/>
</dbReference>
<dbReference type="Pfam" id="PF12234">
    <property type="entry name" value="Rav1p_C"/>
    <property type="match status" value="1"/>
</dbReference>
<feature type="domain" description="RAVE complex protein Rav1 C-terminal" evidence="1">
    <location>
        <begin position="706"/>
        <end position="1035"/>
    </location>
</feature>
<evidence type="ECO:0000259" key="1">
    <source>
        <dbReference type="Pfam" id="PF12234"/>
    </source>
</evidence>
<accession>A0ABQ0DJ73</accession>
<reference evidence="2 3" key="1">
    <citation type="journal article" date="2019" name="PLoS Negl. Trop. Dis.">
        <title>Whole genome sequencing of Entamoeba nuttalli reveals mammalian host-related molecular signatures and a novel octapeptide-repeat surface protein.</title>
        <authorList>
            <person name="Tanaka M."/>
            <person name="Makiuchi T."/>
            <person name="Komiyama T."/>
            <person name="Shiina T."/>
            <person name="Osaki K."/>
            <person name="Tachibana H."/>
        </authorList>
    </citation>
    <scope>NUCLEOTIDE SEQUENCE [LARGE SCALE GENOMIC DNA]</scope>
    <source>
        <strain evidence="2 3">P19-061405</strain>
    </source>
</reference>
<evidence type="ECO:0000313" key="3">
    <source>
        <dbReference type="Proteomes" id="UP001628156"/>
    </source>
</evidence>
<dbReference type="EMBL" id="BAAFRS010000122">
    <property type="protein sequence ID" value="GAB1222884.1"/>
    <property type="molecule type" value="Genomic_DNA"/>
</dbReference>
<gene>
    <name evidence="2" type="ORF">ENUP19_0122G0030</name>
</gene>
<dbReference type="Proteomes" id="UP001628156">
    <property type="component" value="Unassembled WGS sequence"/>
</dbReference>
<dbReference type="SUPFAM" id="SSF50978">
    <property type="entry name" value="WD40 repeat-like"/>
    <property type="match status" value="2"/>
</dbReference>
<evidence type="ECO:0000313" key="2">
    <source>
        <dbReference type="EMBL" id="GAB1222884.1"/>
    </source>
</evidence>
<name>A0ABQ0DJ73_9EUKA</name>
<keyword evidence="3" id="KW-1185">Reference proteome</keyword>